<dbReference type="Proteomes" id="UP001298424">
    <property type="component" value="Unassembled WGS sequence"/>
</dbReference>
<sequence>MKKLYPALLAALLAAPLHAADEFTVHGSGAAQSPEKLTAEVQVLNFWATWCKPCRKEMPQMSKWYRAQRAQKASVAMVGIAVDSADNVAAFLKTMPVSYPVWIYNGNNSRAMMKVYGNQVGGLPYTVVRMPKCGQQQALLGEVNGAKLDQAVAELRGRCSKK</sequence>
<feature type="domain" description="Thioredoxin" evidence="6">
    <location>
        <begin position="14"/>
        <end position="157"/>
    </location>
</feature>
<evidence type="ECO:0000256" key="1">
    <source>
        <dbReference type="ARBA" id="ARBA00004196"/>
    </source>
</evidence>
<accession>A0ABS9NNA3</accession>
<dbReference type="Gene3D" id="3.40.30.10">
    <property type="entry name" value="Glutaredoxin"/>
    <property type="match status" value="1"/>
</dbReference>
<evidence type="ECO:0000313" key="8">
    <source>
        <dbReference type="Proteomes" id="UP001298424"/>
    </source>
</evidence>
<evidence type="ECO:0000313" key="7">
    <source>
        <dbReference type="EMBL" id="MCG6504248.1"/>
    </source>
</evidence>
<keyword evidence="2" id="KW-0201">Cytochrome c-type biogenesis</keyword>
<evidence type="ECO:0000256" key="5">
    <source>
        <dbReference type="SAM" id="SignalP"/>
    </source>
</evidence>
<proteinExistence type="predicted"/>
<dbReference type="EMBL" id="JAKOOW010000025">
    <property type="protein sequence ID" value="MCG6504248.1"/>
    <property type="molecule type" value="Genomic_DNA"/>
</dbReference>
<evidence type="ECO:0000256" key="4">
    <source>
        <dbReference type="ARBA" id="ARBA00023284"/>
    </source>
</evidence>
<comment type="subcellular location">
    <subcellularLocation>
        <location evidence="1">Cell envelope</location>
    </subcellularLocation>
</comment>
<feature type="chain" id="PRO_5047331878" evidence="5">
    <location>
        <begin position="20"/>
        <end position="162"/>
    </location>
</feature>
<keyword evidence="3" id="KW-1015">Disulfide bond</keyword>
<name>A0ABS9NNA3_9NEIS</name>
<keyword evidence="4" id="KW-0676">Redox-active center</keyword>
<dbReference type="PANTHER" id="PTHR42852:SF6">
    <property type="entry name" value="THIOL:DISULFIDE INTERCHANGE PROTEIN DSBE"/>
    <property type="match status" value="1"/>
</dbReference>
<dbReference type="CDD" id="cd02966">
    <property type="entry name" value="TlpA_like_family"/>
    <property type="match status" value="1"/>
</dbReference>
<dbReference type="InterPro" id="IPR013766">
    <property type="entry name" value="Thioredoxin_domain"/>
</dbReference>
<comment type="caution">
    <text evidence="7">The sequence shown here is derived from an EMBL/GenBank/DDBJ whole genome shotgun (WGS) entry which is preliminary data.</text>
</comment>
<protein>
    <submittedName>
        <fullName evidence="7">TlpA family protein disulfide reductase</fullName>
    </submittedName>
</protein>
<dbReference type="PROSITE" id="PS51352">
    <property type="entry name" value="THIOREDOXIN_2"/>
    <property type="match status" value="1"/>
</dbReference>
<dbReference type="InterPro" id="IPR050553">
    <property type="entry name" value="Thioredoxin_ResA/DsbE_sf"/>
</dbReference>
<reference evidence="7 8" key="1">
    <citation type="submission" date="2022-02" db="EMBL/GenBank/DDBJ databases">
        <title>Genome sequence data of Kingella unionensis sp. nov. strain CICC 24913 (CCUG 75125).</title>
        <authorList>
            <person name="Xiao M."/>
        </authorList>
    </citation>
    <scope>NUCLEOTIDE SEQUENCE [LARGE SCALE GENOMIC DNA]</scope>
    <source>
        <strain evidence="7 8">CICC 24913</strain>
    </source>
</reference>
<dbReference type="PANTHER" id="PTHR42852">
    <property type="entry name" value="THIOL:DISULFIDE INTERCHANGE PROTEIN DSBE"/>
    <property type="match status" value="1"/>
</dbReference>
<organism evidence="7 8">
    <name type="scientific">Kingella pumchi</name>
    <dbReference type="NCBI Taxonomy" id="2779506"/>
    <lineage>
        <taxon>Bacteria</taxon>
        <taxon>Pseudomonadati</taxon>
        <taxon>Pseudomonadota</taxon>
        <taxon>Betaproteobacteria</taxon>
        <taxon>Neisseriales</taxon>
        <taxon>Neisseriaceae</taxon>
        <taxon>Kingella</taxon>
    </lineage>
</organism>
<gene>
    <name evidence="7" type="ORF">MB824_07050</name>
</gene>
<evidence type="ECO:0000256" key="3">
    <source>
        <dbReference type="ARBA" id="ARBA00023157"/>
    </source>
</evidence>
<evidence type="ECO:0000256" key="2">
    <source>
        <dbReference type="ARBA" id="ARBA00022748"/>
    </source>
</evidence>
<evidence type="ECO:0000259" key="6">
    <source>
        <dbReference type="PROSITE" id="PS51352"/>
    </source>
</evidence>
<dbReference type="Pfam" id="PF00578">
    <property type="entry name" value="AhpC-TSA"/>
    <property type="match status" value="1"/>
</dbReference>
<dbReference type="SUPFAM" id="SSF52833">
    <property type="entry name" value="Thioredoxin-like"/>
    <property type="match status" value="1"/>
</dbReference>
<keyword evidence="5" id="KW-0732">Signal</keyword>
<dbReference type="InterPro" id="IPR000866">
    <property type="entry name" value="AhpC/TSA"/>
</dbReference>
<feature type="signal peptide" evidence="5">
    <location>
        <begin position="1"/>
        <end position="19"/>
    </location>
</feature>
<dbReference type="RefSeq" id="WP_238747556.1">
    <property type="nucleotide sequence ID" value="NZ_JAKOOW010000025.1"/>
</dbReference>
<keyword evidence="8" id="KW-1185">Reference proteome</keyword>
<dbReference type="InterPro" id="IPR036249">
    <property type="entry name" value="Thioredoxin-like_sf"/>
</dbReference>